<dbReference type="SMART" id="SM00412">
    <property type="entry name" value="Cu_FIST"/>
    <property type="match status" value="1"/>
</dbReference>
<evidence type="ECO:0000256" key="4">
    <source>
        <dbReference type="ARBA" id="ARBA00023008"/>
    </source>
</evidence>
<dbReference type="PRINTS" id="PR00617">
    <property type="entry name" value="COPPERFIST"/>
</dbReference>
<dbReference type="Gene3D" id="3.90.430.10">
    <property type="entry name" value="Copper fist DNA-binding domain"/>
    <property type="match status" value="1"/>
</dbReference>
<dbReference type="AlphaFoldDB" id="A0A1E4THJ2"/>
<gene>
    <name evidence="9" type="ORF">CANCADRAFT_31938</name>
</gene>
<accession>A0A1E4THJ2</accession>
<dbReference type="GO" id="GO:0005634">
    <property type="term" value="C:nucleus"/>
    <property type="evidence" value="ECO:0007669"/>
    <property type="project" value="UniProtKB-SubCell"/>
</dbReference>
<proteinExistence type="predicted"/>
<dbReference type="GO" id="GO:0000978">
    <property type="term" value="F:RNA polymerase II cis-regulatory region sequence-specific DNA binding"/>
    <property type="evidence" value="ECO:0007669"/>
    <property type="project" value="TreeGrafter"/>
</dbReference>
<dbReference type="InterPro" id="IPR001083">
    <property type="entry name" value="Cu_fist_DNA-bd_dom"/>
</dbReference>
<dbReference type="PANTHER" id="PTHR28088:SF5">
    <property type="entry name" value="TRANSCRIPTIONAL ACTIVATOR HAA1-RELATED"/>
    <property type="match status" value="1"/>
</dbReference>
<dbReference type="SUPFAM" id="SSF57879">
    <property type="entry name" value="Zinc domain conserved in yeast copper-regulated transcription factors"/>
    <property type="match status" value="1"/>
</dbReference>
<evidence type="ECO:0000256" key="7">
    <source>
        <dbReference type="ARBA" id="ARBA00023242"/>
    </source>
</evidence>
<keyword evidence="4" id="KW-0186">Copper</keyword>
<dbReference type="OrthoDB" id="5600085at2759"/>
<evidence type="ECO:0000259" key="8">
    <source>
        <dbReference type="PROSITE" id="PS50073"/>
    </source>
</evidence>
<dbReference type="GO" id="GO:0006879">
    <property type="term" value="P:intracellular iron ion homeostasis"/>
    <property type="evidence" value="ECO:0007669"/>
    <property type="project" value="TreeGrafter"/>
</dbReference>
<keyword evidence="2" id="KW-0479">Metal-binding</keyword>
<evidence type="ECO:0000313" key="9">
    <source>
        <dbReference type="EMBL" id="ODV91230.1"/>
    </source>
</evidence>
<protein>
    <recommendedName>
        <fullName evidence="8">Copper-fist domain-containing protein</fullName>
    </recommendedName>
</protein>
<sequence length="280" mass="31276">MIVDGQKFACETCIRGHRVSSCSHSDRPLIKINPKGRPLTQCKHCRDLRKSKNTHSSCACGSYTAKCDIEEHNCTCSHTRRNRRLKSRKDMYSHSFTSTGDYGVPQLFARATSAPNIMSAFPHTSSYYEPSSLPAHYGSGSETSDTAVNVPSYNDILRNHSIPVPKLSTESASSSPRRGYELPYYRSQVEYTAASISGSDTHSESPESCLWYDSDVPQSDTRETFNIYADYVSERFYPDAAYPTNHATQLSTSLAHSDYYQPMVNPDQSAAQHNTYTSSI</sequence>
<dbReference type="GO" id="GO:0000981">
    <property type="term" value="F:DNA-binding transcription factor activity, RNA polymerase II-specific"/>
    <property type="evidence" value="ECO:0007669"/>
    <property type="project" value="TreeGrafter"/>
</dbReference>
<dbReference type="GO" id="GO:0006878">
    <property type="term" value="P:intracellular copper ion homeostasis"/>
    <property type="evidence" value="ECO:0007669"/>
    <property type="project" value="TreeGrafter"/>
</dbReference>
<evidence type="ECO:0000256" key="6">
    <source>
        <dbReference type="ARBA" id="ARBA00023163"/>
    </source>
</evidence>
<dbReference type="Pfam" id="PF00649">
    <property type="entry name" value="Copper-fist"/>
    <property type="match status" value="1"/>
</dbReference>
<reference evidence="10" key="1">
    <citation type="submission" date="2016-02" db="EMBL/GenBank/DDBJ databases">
        <title>Comparative genomics of biotechnologically important yeasts.</title>
        <authorList>
            <consortium name="DOE Joint Genome Institute"/>
            <person name="Riley R."/>
            <person name="Haridas S."/>
            <person name="Wolfe K.H."/>
            <person name="Lopes M.R."/>
            <person name="Hittinger C.T."/>
            <person name="Goker M."/>
            <person name="Salamov A."/>
            <person name="Wisecaver J."/>
            <person name="Long T.M."/>
            <person name="Aerts A.L."/>
            <person name="Barry K."/>
            <person name="Choi C."/>
            <person name="Clum A."/>
            <person name="Coughlan A.Y."/>
            <person name="Deshpande S."/>
            <person name="Douglass A.P."/>
            <person name="Hanson S.J."/>
            <person name="Klenk H.-P."/>
            <person name="Labutti K."/>
            <person name="Lapidus A."/>
            <person name="Lindquist E."/>
            <person name="Lipzen A."/>
            <person name="Meier-Kolthoff J.P."/>
            <person name="Ohm R.A."/>
            <person name="Otillar R.P."/>
            <person name="Pangilinan J."/>
            <person name="Peng Y."/>
            <person name="Rokas A."/>
            <person name="Rosa C.A."/>
            <person name="Scheuner C."/>
            <person name="Sibirny A.A."/>
            <person name="Slot J.C."/>
            <person name="Stielow J.B."/>
            <person name="Sun H."/>
            <person name="Kurtzman C.P."/>
            <person name="Blackwell M."/>
            <person name="Jeffries T.W."/>
            <person name="Grigoriev I.V."/>
        </authorList>
    </citation>
    <scope>NUCLEOTIDE SEQUENCE [LARGE SCALE GENOMIC DNA]</scope>
    <source>
        <strain evidence="10">NRRL Y-17796</strain>
    </source>
</reference>
<evidence type="ECO:0000256" key="3">
    <source>
        <dbReference type="ARBA" id="ARBA00022833"/>
    </source>
</evidence>
<organism evidence="9 10">
    <name type="scientific">Tortispora caseinolytica NRRL Y-17796</name>
    <dbReference type="NCBI Taxonomy" id="767744"/>
    <lineage>
        <taxon>Eukaryota</taxon>
        <taxon>Fungi</taxon>
        <taxon>Dikarya</taxon>
        <taxon>Ascomycota</taxon>
        <taxon>Saccharomycotina</taxon>
        <taxon>Trigonopsidomycetes</taxon>
        <taxon>Trigonopsidales</taxon>
        <taxon>Trigonopsidaceae</taxon>
        <taxon>Tortispora</taxon>
    </lineage>
</organism>
<feature type="domain" description="Copper-fist" evidence="8">
    <location>
        <begin position="1"/>
        <end position="39"/>
    </location>
</feature>
<name>A0A1E4THJ2_9ASCO</name>
<dbReference type="InterPro" id="IPR036395">
    <property type="entry name" value="Cu_fist_DNA-bd_dom_sf"/>
</dbReference>
<dbReference type="PANTHER" id="PTHR28088">
    <property type="entry name" value="TRANSCRIPTIONAL ACTIVATOR HAA1-RELATED"/>
    <property type="match status" value="1"/>
</dbReference>
<evidence type="ECO:0000313" key="10">
    <source>
        <dbReference type="Proteomes" id="UP000095023"/>
    </source>
</evidence>
<evidence type="ECO:0000256" key="5">
    <source>
        <dbReference type="ARBA" id="ARBA00023015"/>
    </source>
</evidence>
<evidence type="ECO:0000256" key="2">
    <source>
        <dbReference type="ARBA" id="ARBA00022723"/>
    </source>
</evidence>
<keyword evidence="5" id="KW-0805">Transcription regulation</keyword>
<dbReference type="GO" id="GO:0005507">
    <property type="term" value="F:copper ion binding"/>
    <property type="evidence" value="ECO:0007669"/>
    <property type="project" value="InterPro"/>
</dbReference>
<keyword evidence="7" id="KW-0539">Nucleus</keyword>
<comment type="subcellular location">
    <subcellularLocation>
        <location evidence="1">Nucleus</location>
    </subcellularLocation>
</comment>
<dbReference type="FunFam" id="3.90.430.10:FF:000001">
    <property type="entry name" value="Copper fist DNA-binding protein"/>
    <property type="match status" value="1"/>
</dbReference>
<keyword evidence="3" id="KW-0862">Zinc</keyword>
<dbReference type="SMART" id="SM01090">
    <property type="entry name" value="Copper-fist"/>
    <property type="match status" value="1"/>
</dbReference>
<dbReference type="GO" id="GO:0045944">
    <property type="term" value="P:positive regulation of transcription by RNA polymerase II"/>
    <property type="evidence" value="ECO:0007669"/>
    <property type="project" value="TreeGrafter"/>
</dbReference>
<dbReference type="Proteomes" id="UP000095023">
    <property type="component" value="Unassembled WGS sequence"/>
</dbReference>
<dbReference type="EMBL" id="KV453842">
    <property type="protein sequence ID" value="ODV91230.1"/>
    <property type="molecule type" value="Genomic_DNA"/>
</dbReference>
<dbReference type="InterPro" id="IPR051763">
    <property type="entry name" value="Copper_Homeo_Regul"/>
</dbReference>
<evidence type="ECO:0000256" key="1">
    <source>
        <dbReference type="ARBA" id="ARBA00004123"/>
    </source>
</evidence>
<keyword evidence="6" id="KW-0804">Transcription</keyword>
<keyword evidence="10" id="KW-1185">Reference proteome</keyword>
<dbReference type="PROSITE" id="PS50073">
    <property type="entry name" value="COPPER_FIST_2"/>
    <property type="match status" value="1"/>
</dbReference>